<dbReference type="InterPro" id="IPR023214">
    <property type="entry name" value="HAD_sf"/>
</dbReference>
<dbReference type="InterPro" id="IPR036412">
    <property type="entry name" value="HAD-like_sf"/>
</dbReference>
<sequence length="251" mass="28013">MMNDYIQAIQNYLKDHGFEQLAPEAVLFDMDGVLFDSMRLHNESWQATAAAYNLEMLPDEPYTLEGCTSTLMINTLMERTHQRQATAEELETIYTEKRRRFNALPRPQRMPGAVEILEKVGRDGLQRVVVTGSGQRSLLERLQTAFPNVFRPDLIVSSKDYTQGKPAPDPYLCGLKRTSLRPNQALVVENAPLGVEAAVKAGIFTIAVNTGPLPDEALRERGANLLFPSMQALATHWEEIRAAIAACVPTK</sequence>
<evidence type="ECO:0000313" key="2">
    <source>
        <dbReference type="Proteomes" id="UP000704068"/>
    </source>
</evidence>
<dbReference type="Gene3D" id="1.10.150.240">
    <property type="entry name" value="Putative phosphatase, domain 2"/>
    <property type="match status" value="1"/>
</dbReference>
<dbReference type="Gene3D" id="3.40.50.1000">
    <property type="entry name" value="HAD superfamily/HAD-like"/>
    <property type="match status" value="1"/>
</dbReference>
<name>A0A929RV51_9BACT</name>
<dbReference type="SFLD" id="SFLDG01129">
    <property type="entry name" value="C1.5:_HAD__Beta-PGM__Phosphata"/>
    <property type="match status" value="1"/>
</dbReference>
<dbReference type="InterPro" id="IPR051806">
    <property type="entry name" value="HAD-like_SPP"/>
</dbReference>
<dbReference type="SUPFAM" id="SSF56784">
    <property type="entry name" value="HAD-like"/>
    <property type="match status" value="1"/>
</dbReference>
<dbReference type="Pfam" id="PF13419">
    <property type="entry name" value="HAD_2"/>
    <property type="match status" value="1"/>
</dbReference>
<protein>
    <submittedName>
        <fullName evidence="1">HAD family phosphatase</fullName>
    </submittedName>
</protein>
<gene>
    <name evidence="1" type="ORF">HXK21_01965</name>
</gene>
<dbReference type="PANTHER" id="PTHR43481:SF4">
    <property type="entry name" value="GLYCEROL-1-PHOSPHATE PHOSPHOHYDROLASE 1-RELATED"/>
    <property type="match status" value="1"/>
</dbReference>
<dbReference type="SFLD" id="SFLDS00003">
    <property type="entry name" value="Haloacid_Dehalogenase"/>
    <property type="match status" value="1"/>
</dbReference>
<dbReference type="InterPro" id="IPR041492">
    <property type="entry name" value="HAD_2"/>
</dbReference>
<reference evidence="1" key="1">
    <citation type="submission" date="2020-04" db="EMBL/GenBank/DDBJ databases">
        <title>Deep metagenomics examines the oral microbiome during advanced dental caries in children, revealing novel taxa and co-occurrences with host molecules.</title>
        <authorList>
            <person name="Baker J.L."/>
            <person name="Morton J.T."/>
            <person name="Dinis M."/>
            <person name="Alvarez R."/>
            <person name="Tran N.C."/>
            <person name="Knight R."/>
            <person name="Edlund A."/>
        </authorList>
    </citation>
    <scope>NUCLEOTIDE SEQUENCE</scope>
    <source>
        <strain evidence="1">JCVI_34_bin.1</strain>
    </source>
</reference>
<proteinExistence type="predicted"/>
<dbReference type="InterPro" id="IPR006439">
    <property type="entry name" value="HAD-SF_hydro_IA"/>
</dbReference>
<dbReference type="RefSeq" id="WP_303762947.1">
    <property type="nucleotide sequence ID" value="NZ_JABZGR010000003.1"/>
</dbReference>
<dbReference type="AlphaFoldDB" id="A0A929RV51"/>
<dbReference type="Proteomes" id="UP000704068">
    <property type="component" value="Unassembled WGS sequence"/>
</dbReference>
<evidence type="ECO:0000313" key="1">
    <source>
        <dbReference type="EMBL" id="MBF0969798.1"/>
    </source>
</evidence>
<dbReference type="GO" id="GO:0050308">
    <property type="term" value="F:sugar-phosphatase activity"/>
    <property type="evidence" value="ECO:0007669"/>
    <property type="project" value="TreeGrafter"/>
</dbReference>
<accession>A0A929RV51</accession>
<comment type="caution">
    <text evidence="1">The sequence shown here is derived from an EMBL/GenBank/DDBJ whole genome shotgun (WGS) entry which is preliminary data.</text>
</comment>
<dbReference type="InterPro" id="IPR023198">
    <property type="entry name" value="PGP-like_dom2"/>
</dbReference>
<dbReference type="NCBIfam" id="TIGR01509">
    <property type="entry name" value="HAD-SF-IA-v3"/>
    <property type="match status" value="1"/>
</dbReference>
<organism evidence="1 2">
    <name type="scientific">Alloprevotella tannerae</name>
    <dbReference type="NCBI Taxonomy" id="76122"/>
    <lineage>
        <taxon>Bacteria</taxon>
        <taxon>Pseudomonadati</taxon>
        <taxon>Bacteroidota</taxon>
        <taxon>Bacteroidia</taxon>
        <taxon>Bacteroidales</taxon>
        <taxon>Prevotellaceae</taxon>
        <taxon>Alloprevotella</taxon>
    </lineage>
</organism>
<dbReference type="SFLD" id="SFLDG01135">
    <property type="entry name" value="C1.5.6:_HAD__Beta-PGM__Phospha"/>
    <property type="match status" value="1"/>
</dbReference>
<dbReference type="EMBL" id="JABZGR010000003">
    <property type="protein sequence ID" value="MBF0969798.1"/>
    <property type="molecule type" value="Genomic_DNA"/>
</dbReference>
<dbReference type="PANTHER" id="PTHR43481">
    <property type="entry name" value="FRUCTOSE-1-PHOSPHATE PHOSPHATASE"/>
    <property type="match status" value="1"/>
</dbReference>